<evidence type="ECO:0000256" key="1">
    <source>
        <dbReference type="SAM" id="Phobius"/>
    </source>
</evidence>
<gene>
    <name evidence="2" type="ORF">HYPSUDRAFT_97802</name>
</gene>
<dbReference type="Proteomes" id="UP000054270">
    <property type="component" value="Unassembled WGS sequence"/>
</dbReference>
<feature type="transmembrane region" description="Helical" evidence="1">
    <location>
        <begin position="33"/>
        <end position="54"/>
    </location>
</feature>
<protein>
    <recommendedName>
        <fullName evidence="4">DDE-1 domain-containing protein</fullName>
    </recommendedName>
</protein>
<sequence length="116" mass="13180">DQTQVVYTLEDKMTWAKTESKQVALSRDKEKCAFTILVSVACSGTILPMQAIYFRKTKCSWPPANAPNYNDLISLGFLLQESGTTTYWSNIETMKDFVNHILAFYFEKVKAELGLP</sequence>
<dbReference type="AlphaFoldDB" id="A0A0D2LUY1"/>
<name>A0A0D2LUY1_HYPSF</name>
<organism evidence="2 3">
    <name type="scientific">Hypholoma sublateritium (strain FD-334 SS-4)</name>
    <dbReference type="NCBI Taxonomy" id="945553"/>
    <lineage>
        <taxon>Eukaryota</taxon>
        <taxon>Fungi</taxon>
        <taxon>Dikarya</taxon>
        <taxon>Basidiomycota</taxon>
        <taxon>Agaricomycotina</taxon>
        <taxon>Agaricomycetes</taxon>
        <taxon>Agaricomycetidae</taxon>
        <taxon>Agaricales</taxon>
        <taxon>Agaricineae</taxon>
        <taxon>Strophariaceae</taxon>
        <taxon>Hypholoma</taxon>
    </lineage>
</organism>
<keyword evidence="1" id="KW-0812">Transmembrane</keyword>
<feature type="non-terminal residue" evidence="2">
    <location>
        <position position="1"/>
    </location>
</feature>
<accession>A0A0D2LUY1</accession>
<reference evidence="3" key="1">
    <citation type="submission" date="2014-04" db="EMBL/GenBank/DDBJ databases">
        <title>Evolutionary Origins and Diversification of the Mycorrhizal Mutualists.</title>
        <authorList>
            <consortium name="DOE Joint Genome Institute"/>
            <consortium name="Mycorrhizal Genomics Consortium"/>
            <person name="Kohler A."/>
            <person name="Kuo A."/>
            <person name="Nagy L.G."/>
            <person name="Floudas D."/>
            <person name="Copeland A."/>
            <person name="Barry K.W."/>
            <person name="Cichocki N."/>
            <person name="Veneault-Fourrey C."/>
            <person name="LaButti K."/>
            <person name="Lindquist E.A."/>
            <person name="Lipzen A."/>
            <person name="Lundell T."/>
            <person name="Morin E."/>
            <person name="Murat C."/>
            <person name="Riley R."/>
            <person name="Ohm R."/>
            <person name="Sun H."/>
            <person name="Tunlid A."/>
            <person name="Henrissat B."/>
            <person name="Grigoriev I.V."/>
            <person name="Hibbett D.S."/>
            <person name="Martin F."/>
        </authorList>
    </citation>
    <scope>NUCLEOTIDE SEQUENCE [LARGE SCALE GENOMIC DNA]</scope>
    <source>
        <strain evidence="3">FD-334 SS-4</strain>
    </source>
</reference>
<evidence type="ECO:0000313" key="3">
    <source>
        <dbReference type="Proteomes" id="UP000054270"/>
    </source>
</evidence>
<keyword evidence="1" id="KW-0472">Membrane</keyword>
<evidence type="ECO:0000313" key="2">
    <source>
        <dbReference type="EMBL" id="KJA14623.1"/>
    </source>
</evidence>
<dbReference type="OMA" id="KANSHYS"/>
<dbReference type="OrthoDB" id="3341102at2759"/>
<dbReference type="STRING" id="945553.A0A0D2LUY1"/>
<evidence type="ECO:0008006" key="4">
    <source>
        <dbReference type="Google" id="ProtNLM"/>
    </source>
</evidence>
<feature type="non-terminal residue" evidence="2">
    <location>
        <position position="116"/>
    </location>
</feature>
<proteinExistence type="predicted"/>
<keyword evidence="3" id="KW-1185">Reference proteome</keyword>
<keyword evidence="1" id="KW-1133">Transmembrane helix</keyword>
<dbReference type="EMBL" id="KN817671">
    <property type="protein sequence ID" value="KJA14623.1"/>
    <property type="molecule type" value="Genomic_DNA"/>
</dbReference>